<evidence type="ECO:0000313" key="2">
    <source>
        <dbReference type="EMBL" id="ADV12974.1"/>
    </source>
</evidence>
<dbReference type="PROSITE" id="PS51208">
    <property type="entry name" value="AUTOTRANSPORTER"/>
    <property type="match status" value="1"/>
</dbReference>
<reference evidence="3" key="1">
    <citation type="submission" date="2011-01" db="EMBL/GenBank/DDBJ databases">
        <title>Complete sequence of chromosome of Mesorhizobium ciceri bv. biserrulae WSM1271.</title>
        <authorList>
            <person name="Lucas S."/>
            <person name="Copeland A."/>
            <person name="Lapidus A."/>
            <person name="Cheng J.-F."/>
            <person name="Goodwin L."/>
            <person name="Pitluck S."/>
            <person name="Teshima H."/>
            <person name="Detter J.C."/>
            <person name="Han C."/>
            <person name="Tapia R."/>
            <person name="Land M."/>
            <person name="Hauser L."/>
            <person name="Kyrpides N."/>
            <person name="Ivanova N."/>
            <person name="Nandasena K."/>
            <person name="Reeve W.G."/>
            <person name="Howieson J.G."/>
            <person name="O'Hara G."/>
            <person name="Tiwari R.P."/>
            <person name="Woyke T."/>
        </authorList>
    </citation>
    <scope>NUCLEOTIDE SEQUENCE [LARGE SCALE GENOMIC DNA]</scope>
    <source>
        <strain evidence="3">HAMBI 2942 / LMG 23838 / WSM1271</strain>
    </source>
</reference>
<dbReference type="eggNOG" id="COG4625">
    <property type="taxonomic scope" value="Bacteria"/>
</dbReference>
<gene>
    <name evidence="2" type="ordered locus">Mesci_3858</name>
</gene>
<dbReference type="InterPro" id="IPR006315">
    <property type="entry name" value="OM_autotransptr_brl_dom"/>
</dbReference>
<name>E8T8S6_MESCW</name>
<dbReference type="HOGENOM" id="CLU_005887_4_2_5"/>
<protein>
    <submittedName>
        <fullName evidence="2">Outer membrane autotransporter barrel domain protein</fullName>
    </submittedName>
</protein>
<organism evidence="2 3">
    <name type="scientific">Mesorhizobium ciceri biovar biserrulae (strain HAMBI 2942 / LMG 23838 / WSM1271)</name>
    <dbReference type="NCBI Taxonomy" id="765698"/>
    <lineage>
        <taxon>Bacteria</taxon>
        <taxon>Pseudomonadati</taxon>
        <taxon>Pseudomonadota</taxon>
        <taxon>Alphaproteobacteria</taxon>
        <taxon>Hyphomicrobiales</taxon>
        <taxon>Phyllobacteriaceae</taxon>
        <taxon>Mesorhizobium</taxon>
    </lineage>
</organism>
<dbReference type="InterPro" id="IPR036709">
    <property type="entry name" value="Autotransporte_beta_dom_sf"/>
</dbReference>
<sequence length="1276" mass="124842">MRLYGFSADKAYPLVSLRAQLLSQASRSALRFAIGMAGFAGSAVFFSPQAQAACTVTLGTDVQCGTTSTTNTTHPTSPPSDRSYSFASPFTAHLAIDAGATVSGFGLAIENTGNGAVMVVNNGTISVDAGNTPTAGGTAALNIDAASNLITYTGSGAITNNGSGDAFAIKQNGLGSIDVDATGDITAAAGSGIVVRNTAASGSIDVTTGAVTALAAGMFGIDVQSSSTAGNLTIVANGDMKAGNTGILGRVSSTGTGNIDITANGAIDAGNGIIAQNLGNGSTTVKAMGPVTATMASGLGVFAQGRGDVSITTGAVTSTGGQAVYAIGTGTGTGTIDVTTNGNVSGTGGILAGNSGTGMISVIANGEVTGTSFDGIVANGGGAVDVQVAGTVMGARSGLTLIGGGGGTGNLSVTGAGGFVGGSDDAVNIQNYGPGTVTVDISGASSSTSGGGIVVRDTATGGNIGVTTGAVTALAAGKIGIDVEMLSATANVTIVANGDVKAGGPGIFAGLSSGSGNVDVTANGAIDASSGIVAGTVGTGSVTVKAVGPITATTGRGIDAESSAGNVAVITGAVNATAATAIFALQDNPVGAGTINVTTNGNVSGTTGIQATNLGTGAITVIANGAVTGTSAEGIVATGNGVVDVQVAGTVTGATRGLTLTGGTGAINVASSGAIRSLSGLSSDAAIETNAATMALTNAGSIVGTAQFAGGATLFANDGNWNGAGGTSDFGGGASRLVNDGTAVGGNSAGVAETTQWTNLFQFTNQGTLTMADAGAGDVIRQTGGNTAFATGSIMAIDINTAGQADRFSTSGTATITGATLTVNAAGGIAVPGTRYTVLTADAGLTGQFAALTGVVNTAFLRLVDTYDTNNAYLDILKYRNFTDAALTRNQIATAGGLESLPTSGSLYNVILNLATDVQARDAFDQLSGEVYPSAQTSLIEDSRLLRDAATNRIRAAFGIVGASAAPVMAYADQTYGGAAGAYVSLDPNTTAAVASDTDRFALWSQGFGSWGHTGSDGNAARVDRSTGGFLAGGDAAIFDTWRLGIMAGYSRTNLDVKDRASSGSSDNYHLGLYGGTTWDVGGGTLGLRTGTSYTWHDIATSRSVTFPGFNDSLKADYRAGTAQVFGELGYGIHAGNLGFEPFANLAYVNLRTDGFTETGGAATLTSASAITDATFTTLGLHASGEFTVGEMAATVRGTLGWRHAFGEAVPLSRFAFAGGAPFTVAGVPVAKDGLILDVGFDIAIAHNATLGLTYGGQFGSRAADQSVKANLAVRF</sequence>
<dbReference type="Gene3D" id="2.40.128.130">
    <property type="entry name" value="Autotransporter beta-domain"/>
    <property type="match status" value="2"/>
</dbReference>
<dbReference type="Proteomes" id="UP000007471">
    <property type="component" value="Chromosome"/>
</dbReference>
<dbReference type="InterPro" id="IPR005546">
    <property type="entry name" value="Autotransporte_beta"/>
</dbReference>
<dbReference type="EMBL" id="CP002447">
    <property type="protein sequence ID" value="ADV12974.1"/>
    <property type="molecule type" value="Genomic_DNA"/>
</dbReference>
<dbReference type="Pfam" id="PF03797">
    <property type="entry name" value="Autotransporter"/>
    <property type="match status" value="1"/>
</dbReference>
<dbReference type="OrthoDB" id="9804931at2"/>
<evidence type="ECO:0000259" key="1">
    <source>
        <dbReference type="PROSITE" id="PS51208"/>
    </source>
</evidence>
<proteinExistence type="predicted"/>
<dbReference type="NCBIfam" id="TIGR01414">
    <property type="entry name" value="autotrans_barl"/>
    <property type="match status" value="1"/>
</dbReference>
<feature type="domain" description="Autotransporter" evidence="1">
    <location>
        <begin position="996"/>
        <end position="1276"/>
    </location>
</feature>
<dbReference type="GO" id="GO:0019867">
    <property type="term" value="C:outer membrane"/>
    <property type="evidence" value="ECO:0007669"/>
    <property type="project" value="InterPro"/>
</dbReference>
<dbReference type="STRING" id="765698.Mesci_3858"/>
<dbReference type="SMART" id="SM00869">
    <property type="entry name" value="Autotransporter"/>
    <property type="match status" value="1"/>
</dbReference>
<dbReference type="AlphaFoldDB" id="E8T8S6"/>
<accession>E8T8S6</accession>
<dbReference type="SUPFAM" id="SSF103515">
    <property type="entry name" value="Autotransporter"/>
    <property type="match status" value="1"/>
</dbReference>
<dbReference type="KEGG" id="mci:Mesci_3858"/>
<evidence type="ECO:0000313" key="3">
    <source>
        <dbReference type="Proteomes" id="UP000007471"/>
    </source>
</evidence>
<dbReference type="PATRIC" id="fig|765698.3.peg.4353"/>
<dbReference type="eggNOG" id="COG3210">
    <property type="taxonomic scope" value="Bacteria"/>
</dbReference>